<evidence type="ECO:0000313" key="1">
    <source>
        <dbReference type="EMBL" id="CAE7749043.1"/>
    </source>
</evidence>
<dbReference type="AlphaFoldDB" id="A0A812XU43"/>
<keyword evidence="2" id="KW-1185">Reference proteome</keyword>
<evidence type="ECO:0000313" key="2">
    <source>
        <dbReference type="Proteomes" id="UP000649617"/>
    </source>
</evidence>
<name>A0A812XU43_SYMPI</name>
<gene>
    <name evidence="1" type="primary">SETD4</name>
    <name evidence="1" type="ORF">SPIL2461_LOCUS21664</name>
</gene>
<organism evidence="1 2">
    <name type="scientific">Symbiodinium pilosum</name>
    <name type="common">Dinoflagellate</name>
    <dbReference type="NCBI Taxonomy" id="2952"/>
    <lineage>
        <taxon>Eukaryota</taxon>
        <taxon>Sar</taxon>
        <taxon>Alveolata</taxon>
        <taxon>Dinophyceae</taxon>
        <taxon>Suessiales</taxon>
        <taxon>Symbiodiniaceae</taxon>
        <taxon>Symbiodinium</taxon>
    </lineage>
</organism>
<proteinExistence type="predicted"/>
<dbReference type="OrthoDB" id="444078at2759"/>
<dbReference type="EMBL" id="CAJNIZ010046455">
    <property type="protein sequence ID" value="CAE7749043.1"/>
    <property type="molecule type" value="Genomic_DNA"/>
</dbReference>
<reference evidence="1" key="1">
    <citation type="submission" date="2021-02" db="EMBL/GenBank/DDBJ databases">
        <authorList>
            <person name="Dougan E. K."/>
            <person name="Rhodes N."/>
            <person name="Thang M."/>
            <person name="Chan C."/>
        </authorList>
    </citation>
    <scope>NUCLEOTIDE SEQUENCE</scope>
</reference>
<sequence length="138" mass="15305">MPVMFLQAADAEITEEALNKALASMATVLREKVDFALCYDLRMLRTPSMSNSSKIINWMNDDELGPLLSQHALITCVMVTRSWAGMAISTCTSVIQKLCSASKPVAVVYTDEERDDFLREAIRKVKVAAEGAQEETKE</sequence>
<dbReference type="Proteomes" id="UP000649617">
    <property type="component" value="Unassembled WGS sequence"/>
</dbReference>
<protein>
    <submittedName>
        <fullName evidence="1">SETD4 protein</fullName>
    </submittedName>
</protein>
<accession>A0A812XU43</accession>
<comment type="caution">
    <text evidence="1">The sequence shown here is derived from an EMBL/GenBank/DDBJ whole genome shotgun (WGS) entry which is preliminary data.</text>
</comment>